<evidence type="ECO:0000259" key="4">
    <source>
        <dbReference type="SMART" id="SM00644"/>
    </source>
</evidence>
<comment type="similarity">
    <text evidence="1">Belongs to the N-acetylmuramoyl-L-alanine amidase 2 family.</text>
</comment>
<dbReference type="Pfam" id="PF01510">
    <property type="entry name" value="Amidase_2"/>
    <property type="match status" value="1"/>
</dbReference>
<dbReference type="GO" id="GO:0009253">
    <property type="term" value="P:peptidoglycan catabolic process"/>
    <property type="evidence" value="ECO:0007669"/>
    <property type="project" value="InterPro"/>
</dbReference>
<dbReference type="CDD" id="cd06583">
    <property type="entry name" value="PGRP"/>
    <property type="match status" value="1"/>
</dbReference>
<feature type="domain" description="N-acetylmuramoyl-L-alanine amidase" evidence="4">
    <location>
        <begin position="309"/>
        <end position="458"/>
    </location>
</feature>
<sequence length="513" mass="53344">MHTKLITLSVAGSLALAVNIGLPPASASLQSDDPDVSESPLSGISESGALSAGARDASSTTRSVTQTKTTSLPSSLRAPQSRRDTSAHFTRAVVAHAQDQAVTSPSSTESPHVSNDRKDGDLAAPTGSGAAETTDGITISALSDVIDLPSASPNVVGIAFDDDVRVEFEIRTHTNGRWSGWQHLHASDAGEGSRGTDPYYTTDTDSIQVRVLGDGGSPADAKVVSVASKRHPGDSELVAENAPKSSESVDREVSQHAHSIDHASVPPCTRTGGCTCPLCAASAANVAKNSVVQPEVATRKDWGASEKLVRNSPTIADSVSAAVIHHTDGNNDYAAEDVPAILRGIQSFHITGRGWSDIGYNMLVDKYGRLWEGRAGGVKKAVVGAHAAGYNTGSFGISVLGDYDKKAPPQRTLDAVAEVVGWKLSLSGVKAGGSTSLAGEEMKAIVGHRDVGQTSCPGDGFYAKFDSIRQAADDYQTGKKAGAGEEDENKDESDRQPDLVPGVIDSNARDART</sequence>
<dbReference type="PANTHER" id="PTHR11022">
    <property type="entry name" value="PEPTIDOGLYCAN RECOGNITION PROTEIN"/>
    <property type="match status" value="1"/>
</dbReference>
<dbReference type="InterPro" id="IPR036505">
    <property type="entry name" value="Amidase/PGRP_sf"/>
</dbReference>
<feature type="signal peptide" evidence="3">
    <location>
        <begin position="1"/>
        <end position="27"/>
    </location>
</feature>
<feature type="region of interest" description="Disordered" evidence="2">
    <location>
        <begin position="27"/>
        <end position="133"/>
    </location>
</feature>
<reference evidence="6 7" key="1">
    <citation type="journal article" date="2017" name="Elife">
        <title>Extensive horizontal gene transfer in cheese-associated bacteria.</title>
        <authorList>
            <person name="Bonham K.S."/>
            <person name="Wolfe B.E."/>
            <person name="Dutton R.J."/>
        </authorList>
    </citation>
    <scope>NUCLEOTIDE SEQUENCE [LARGE SCALE GENOMIC DNA]</scope>
    <source>
        <strain evidence="6 7">JB5</strain>
    </source>
</reference>
<evidence type="ECO:0000259" key="5">
    <source>
        <dbReference type="SMART" id="SM00701"/>
    </source>
</evidence>
<dbReference type="SUPFAM" id="SSF55846">
    <property type="entry name" value="N-acetylmuramoyl-L-alanine amidase-like"/>
    <property type="match status" value="1"/>
</dbReference>
<accession>A0A2A3X6S6</accession>
<evidence type="ECO:0000256" key="1">
    <source>
        <dbReference type="ARBA" id="ARBA00007553"/>
    </source>
</evidence>
<comment type="caution">
    <text evidence="6">The sequence shown here is derived from an EMBL/GenBank/DDBJ whole genome shotgun (WGS) entry which is preliminary data.</text>
</comment>
<dbReference type="GO" id="GO:0008270">
    <property type="term" value="F:zinc ion binding"/>
    <property type="evidence" value="ECO:0007669"/>
    <property type="project" value="InterPro"/>
</dbReference>
<feature type="chain" id="PRO_5012562397" description="N-acetylmuramoyl-L-alanine amidase" evidence="3">
    <location>
        <begin position="28"/>
        <end position="513"/>
    </location>
</feature>
<evidence type="ECO:0000313" key="7">
    <source>
        <dbReference type="Proteomes" id="UP000218377"/>
    </source>
</evidence>
<feature type="region of interest" description="Disordered" evidence="2">
    <location>
        <begin position="229"/>
        <end position="251"/>
    </location>
</feature>
<feature type="region of interest" description="Disordered" evidence="2">
    <location>
        <begin position="475"/>
        <end position="513"/>
    </location>
</feature>
<dbReference type="Gene3D" id="3.40.80.10">
    <property type="entry name" value="Peptidoglycan recognition protein-like"/>
    <property type="match status" value="1"/>
</dbReference>
<evidence type="ECO:0008006" key="8">
    <source>
        <dbReference type="Google" id="ProtNLM"/>
    </source>
</evidence>
<dbReference type="SMART" id="SM00701">
    <property type="entry name" value="PGRP"/>
    <property type="match status" value="1"/>
</dbReference>
<feature type="domain" description="Peptidoglycan recognition protein family" evidence="5">
    <location>
        <begin position="294"/>
        <end position="452"/>
    </location>
</feature>
<proteinExistence type="inferred from homology"/>
<dbReference type="PANTHER" id="PTHR11022:SF41">
    <property type="entry name" value="PEPTIDOGLYCAN-RECOGNITION PROTEIN LC-RELATED"/>
    <property type="match status" value="1"/>
</dbReference>
<organism evidence="6 7">
    <name type="scientific">Brevibacterium aurantiacum</name>
    <dbReference type="NCBI Taxonomy" id="273384"/>
    <lineage>
        <taxon>Bacteria</taxon>
        <taxon>Bacillati</taxon>
        <taxon>Actinomycetota</taxon>
        <taxon>Actinomycetes</taxon>
        <taxon>Micrococcales</taxon>
        <taxon>Brevibacteriaceae</taxon>
        <taxon>Brevibacterium</taxon>
    </lineage>
</organism>
<dbReference type="AlphaFoldDB" id="A0A2A3X6S6"/>
<feature type="compositionally biased region" description="Low complexity" evidence="2">
    <location>
        <begin position="58"/>
        <end position="71"/>
    </location>
</feature>
<evidence type="ECO:0000313" key="6">
    <source>
        <dbReference type="EMBL" id="PCC19207.1"/>
    </source>
</evidence>
<evidence type="ECO:0000256" key="3">
    <source>
        <dbReference type="SAM" id="SignalP"/>
    </source>
</evidence>
<feature type="compositionally biased region" description="Polar residues" evidence="2">
    <location>
        <begin position="100"/>
        <end position="113"/>
    </location>
</feature>
<dbReference type="SMART" id="SM00644">
    <property type="entry name" value="Ami_2"/>
    <property type="match status" value="1"/>
</dbReference>
<name>A0A2A3X6S6_BREAU</name>
<dbReference type="InterPro" id="IPR015510">
    <property type="entry name" value="PGRP"/>
</dbReference>
<gene>
    <name evidence="6" type="ORF">CIK79_13460</name>
</gene>
<keyword evidence="3" id="KW-0732">Signal</keyword>
<dbReference type="EMBL" id="NRGX01000001">
    <property type="protein sequence ID" value="PCC19207.1"/>
    <property type="molecule type" value="Genomic_DNA"/>
</dbReference>
<dbReference type="GO" id="GO:0008745">
    <property type="term" value="F:N-acetylmuramoyl-L-alanine amidase activity"/>
    <property type="evidence" value="ECO:0007669"/>
    <property type="project" value="InterPro"/>
</dbReference>
<protein>
    <recommendedName>
        <fullName evidence="8">N-acetylmuramoyl-L-alanine amidase</fullName>
    </recommendedName>
</protein>
<dbReference type="InterPro" id="IPR002502">
    <property type="entry name" value="Amidase_domain"/>
</dbReference>
<dbReference type="Proteomes" id="UP000218377">
    <property type="component" value="Unassembled WGS sequence"/>
</dbReference>
<evidence type="ECO:0000256" key="2">
    <source>
        <dbReference type="SAM" id="MobiDB-lite"/>
    </source>
</evidence>
<dbReference type="InterPro" id="IPR006619">
    <property type="entry name" value="PGRP_domain_met/bac"/>
</dbReference>